<keyword evidence="6" id="KW-0503">Monooxygenase</keyword>
<dbReference type="Pfam" id="PF00743">
    <property type="entry name" value="FMO-like"/>
    <property type="match status" value="1"/>
</dbReference>
<keyword evidence="7" id="KW-0472">Membrane</keyword>
<dbReference type="InterPro" id="IPR036188">
    <property type="entry name" value="FAD/NAD-bd_sf"/>
</dbReference>
<keyword evidence="9" id="KW-1185">Reference proteome</keyword>
<dbReference type="PANTHER" id="PTHR43872">
    <property type="entry name" value="MONOOXYGENASE, PUTATIVE (AFU_ORTHOLOGUE AFUA_8G02570)-RELATED"/>
    <property type="match status" value="1"/>
</dbReference>
<sequence>MLIVARAISGIGGSGIINGSSTIVAVTVPIAKSNLPLGGLVVLLFVFVVRLPVTRLSEKKTSLLDRVLDLDFIGFVIFAAASVMFLIGLQWGGTKYPWNSPSVIGLMCGGMLAFGAAGLWFVYKGESALLPPRLLRSRVSIVITITSFLQSGGSVSSLFWLPVWFQAIRGVNALQSGVMLLPIILSQLFASVVCGALVQKTGYYLPEVVGGNALVAIGAGLTSTFSLATSDGEIIGYQILMGAGRGFVLQLLVLAMQANVPREDASIASAYAMFSQLLGGAIFSAVAKTIFTSSIGTALYKFAADIDPSLLINTGATEITKAIPSSQVKGALLAADKAQKGQLFKLRAEMEQYDFIIIGAGLSGVNAAYRLKTQLPDCSYTILEARHEIGGTWSFFKFPGIRSDSDLTLFGFPWRPWIHDADMAGAHLIKEYIDDAARAEGIDKKIQLRHRVAGLSWSSAEQLWTVAVSVDGIAKECKAKFLIACSGYYDYANPLKTEVPGIENFKGTVAHPQFWPEDLDYANKKVVIIGSGATAITMVPAMVETAGHVTMLQRSPSYVVSLPLSDPAGKWIRKIFPEGVAHLLNWWRYAGMKKELPPDIDVGVHFNPKYDLFDQRLGLCPDGDFFRALHRDNCDIVTDHIETVIEDGIITKSRKKLDADIIVTATGLHVHILGGITPIVDGKPVNVASCYTWRGVMLTGIPNAGAIIGYTITSWTLGADSSIKLLIKIWKHMKKIGATSVMPVNAQSDFALSRPVVEHSSTYFVKARDTLPRITGTSPVSLIQHPILFSVF</sequence>
<feature type="transmembrane region" description="Helical" evidence="7">
    <location>
        <begin position="135"/>
        <end position="161"/>
    </location>
</feature>
<dbReference type="Gene3D" id="1.20.1250.20">
    <property type="entry name" value="MFS general substrate transporter like domains"/>
    <property type="match status" value="1"/>
</dbReference>
<feature type="transmembrane region" description="Helical" evidence="7">
    <location>
        <begin position="173"/>
        <end position="197"/>
    </location>
</feature>
<dbReference type="InterPro" id="IPR010573">
    <property type="entry name" value="MFS_Str1/Tri12-like"/>
</dbReference>
<dbReference type="InterPro" id="IPR036259">
    <property type="entry name" value="MFS_trans_sf"/>
</dbReference>
<keyword evidence="4" id="KW-0274">FAD</keyword>
<dbReference type="AlphaFoldDB" id="A0AAX6M8R4"/>
<dbReference type="InterPro" id="IPR020946">
    <property type="entry name" value="Flavin_mOase-like"/>
</dbReference>
<dbReference type="Gene3D" id="3.50.50.60">
    <property type="entry name" value="FAD/NAD(P)-binding domain"/>
    <property type="match status" value="2"/>
</dbReference>
<feature type="transmembrane region" description="Helical" evidence="7">
    <location>
        <begin position="234"/>
        <end position="255"/>
    </location>
</feature>
<keyword evidence="7" id="KW-0812">Transmembrane</keyword>
<dbReference type="Pfam" id="PF13450">
    <property type="entry name" value="NAD_binding_8"/>
    <property type="match status" value="1"/>
</dbReference>
<evidence type="ECO:0000256" key="7">
    <source>
        <dbReference type="SAM" id="Phobius"/>
    </source>
</evidence>
<dbReference type="Proteomes" id="UP001369815">
    <property type="component" value="Unassembled WGS sequence"/>
</dbReference>
<dbReference type="PANTHER" id="PTHR43872:SF1">
    <property type="entry name" value="MONOOXYGENASE, PUTATIVE (AFU_ORTHOLOGUE AFUA_8G02570)-RELATED"/>
    <property type="match status" value="1"/>
</dbReference>
<dbReference type="EMBL" id="JBANMG010000009">
    <property type="protein sequence ID" value="KAK6948844.1"/>
    <property type="molecule type" value="Genomic_DNA"/>
</dbReference>
<keyword evidence="5" id="KW-0560">Oxidoreductase</keyword>
<keyword evidence="2" id="KW-0813">Transport</keyword>
<organism evidence="8 9">
    <name type="scientific">Daldinia eschscholtzii</name>
    <dbReference type="NCBI Taxonomy" id="292717"/>
    <lineage>
        <taxon>Eukaryota</taxon>
        <taxon>Fungi</taxon>
        <taxon>Dikarya</taxon>
        <taxon>Ascomycota</taxon>
        <taxon>Pezizomycotina</taxon>
        <taxon>Sordariomycetes</taxon>
        <taxon>Xylariomycetidae</taxon>
        <taxon>Xylariales</taxon>
        <taxon>Hypoxylaceae</taxon>
        <taxon>Daldinia</taxon>
    </lineage>
</organism>
<comment type="cofactor">
    <cofactor evidence="1">
        <name>FAD</name>
        <dbReference type="ChEBI" id="CHEBI:57692"/>
    </cofactor>
</comment>
<feature type="transmembrane region" description="Helical" evidence="7">
    <location>
        <begin position="72"/>
        <end position="91"/>
    </location>
</feature>
<reference evidence="8 9" key="1">
    <citation type="journal article" date="2024" name="Front Chem Biol">
        <title>Unveiling the potential of Daldinia eschscholtzii MFLUCC 19-0629 through bioactivity and bioinformatics studies for enhanced sustainable agriculture production.</title>
        <authorList>
            <person name="Brooks S."/>
            <person name="Weaver J.A."/>
            <person name="Klomchit A."/>
            <person name="Alharthi S.A."/>
            <person name="Onlamun T."/>
            <person name="Nurani R."/>
            <person name="Vong T.K."/>
            <person name="Alberti F."/>
            <person name="Greco C."/>
        </authorList>
    </citation>
    <scope>NUCLEOTIDE SEQUENCE [LARGE SCALE GENOMIC DNA]</scope>
    <source>
        <strain evidence="8">MFLUCC 19-0629</strain>
    </source>
</reference>
<dbReference type="SUPFAM" id="SSF51905">
    <property type="entry name" value="FAD/NAD(P)-binding domain"/>
    <property type="match status" value="1"/>
</dbReference>
<feature type="transmembrane region" description="Helical" evidence="7">
    <location>
        <begin position="209"/>
        <end position="228"/>
    </location>
</feature>
<evidence type="ECO:0000256" key="1">
    <source>
        <dbReference type="ARBA" id="ARBA00001974"/>
    </source>
</evidence>
<feature type="transmembrane region" description="Helical" evidence="7">
    <location>
        <begin position="34"/>
        <end position="51"/>
    </location>
</feature>
<evidence type="ECO:0008006" key="10">
    <source>
        <dbReference type="Google" id="ProtNLM"/>
    </source>
</evidence>
<evidence type="ECO:0000256" key="4">
    <source>
        <dbReference type="ARBA" id="ARBA00022827"/>
    </source>
</evidence>
<keyword evidence="7" id="KW-1133">Transmembrane helix</keyword>
<evidence type="ECO:0000313" key="8">
    <source>
        <dbReference type="EMBL" id="KAK6948844.1"/>
    </source>
</evidence>
<comment type="caution">
    <text evidence="8">The sequence shown here is derived from an EMBL/GenBank/DDBJ whole genome shotgun (WGS) entry which is preliminary data.</text>
</comment>
<keyword evidence="3" id="KW-0285">Flavoprotein</keyword>
<dbReference type="GO" id="GO:0022857">
    <property type="term" value="F:transmembrane transporter activity"/>
    <property type="evidence" value="ECO:0007669"/>
    <property type="project" value="InterPro"/>
</dbReference>
<accession>A0AAX6M8R4</accession>
<feature type="transmembrane region" description="Helical" evidence="7">
    <location>
        <begin position="103"/>
        <end position="123"/>
    </location>
</feature>
<dbReference type="GO" id="GO:0004499">
    <property type="term" value="F:N,N-dimethylaniline monooxygenase activity"/>
    <property type="evidence" value="ECO:0007669"/>
    <property type="project" value="InterPro"/>
</dbReference>
<evidence type="ECO:0000256" key="3">
    <source>
        <dbReference type="ARBA" id="ARBA00022630"/>
    </source>
</evidence>
<feature type="transmembrane region" description="Helical" evidence="7">
    <location>
        <begin position="7"/>
        <end position="28"/>
    </location>
</feature>
<gene>
    <name evidence="8" type="ORF">Daesc_008915</name>
</gene>
<name>A0AAX6M8R4_9PEZI</name>
<dbReference type="GO" id="GO:0050661">
    <property type="term" value="F:NADP binding"/>
    <property type="evidence" value="ECO:0007669"/>
    <property type="project" value="InterPro"/>
</dbReference>
<protein>
    <recommendedName>
        <fullName evidence="10">FAD/NAD(P)-binding domain-containing protein</fullName>
    </recommendedName>
</protein>
<dbReference type="GO" id="GO:0050660">
    <property type="term" value="F:flavin adenine dinucleotide binding"/>
    <property type="evidence" value="ECO:0007669"/>
    <property type="project" value="InterPro"/>
</dbReference>
<proteinExistence type="predicted"/>
<evidence type="ECO:0000256" key="2">
    <source>
        <dbReference type="ARBA" id="ARBA00022448"/>
    </source>
</evidence>
<evidence type="ECO:0000256" key="6">
    <source>
        <dbReference type="ARBA" id="ARBA00023033"/>
    </source>
</evidence>
<dbReference type="InterPro" id="IPR051820">
    <property type="entry name" value="FAD-binding_MO"/>
</dbReference>
<evidence type="ECO:0000256" key="5">
    <source>
        <dbReference type="ARBA" id="ARBA00023002"/>
    </source>
</evidence>
<dbReference type="SUPFAM" id="SSF103473">
    <property type="entry name" value="MFS general substrate transporter"/>
    <property type="match status" value="1"/>
</dbReference>
<dbReference type="Pfam" id="PF06609">
    <property type="entry name" value="TRI12"/>
    <property type="match status" value="1"/>
</dbReference>
<evidence type="ECO:0000313" key="9">
    <source>
        <dbReference type="Proteomes" id="UP001369815"/>
    </source>
</evidence>